<keyword evidence="3" id="KW-0732">Signal</keyword>
<evidence type="ECO:0000313" key="4">
    <source>
        <dbReference type="Proteomes" id="UP000046392"/>
    </source>
</evidence>
<feature type="compositionally biased region" description="Low complexity" evidence="1">
    <location>
        <begin position="698"/>
        <end position="716"/>
    </location>
</feature>
<keyword evidence="2" id="KW-0812">Transmembrane</keyword>
<protein>
    <submittedName>
        <fullName evidence="5">6-cysteine protein</fullName>
    </submittedName>
</protein>
<evidence type="ECO:0000256" key="3">
    <source>
        <dbReference type="SAM" id="SignalP"/>
    </source>
</evidence>
<feature type="region of interest" description="Disordered" evidence="1">
    <location>
        <begin position="614"/>
        <end position="651"/>
    </location>
</feature>
<evidence type="ECO:0000256" key="2">
    <source>
        <dbReference type="SAM" id="Phobius"/>
    </source>
</evidence>
<accession>A0A0N5BU08</accession>
<keyword evidence="2" id="KW-0472">Membrane</keyword>
<feature type="compositionally biased region" description="Basic and acidic residues" evidence="1">
    <location>
        <begin position="771"/>
        <end position="780"/>
    </location>
</feature>
<dbReference type="WBParaSite" id="SPAL_0000933200.1">
    <property type="protein sequence ID" value="SPAL_0000933200.1"/>
    <property type="gene ID" value="SPAL_0000933200"/>
</dbReference>
<feature type="compositionally biased region" description="Low complexity" evidence="1">
    <location>
        <begin position="745"/>
        <end position="763"/>
    </location>
</feature>
<reference evidence="5" key="1">
    <citation type="submission" date="2017-02" db="UniProtKB">
        <authorList>
            <consortium name="WormBaseParasite"/>
        </authorList>
    </citation>
    <scope>IDENTIFICATION</scope>
</reference>
<feature type="compositionally biased region" description="Polar residues" evidence="1">
    <location>
        <begin position="639"/>
        <end position="651"/>
    </location>
</feature>
<proteinExistence type="predicted"/>
<feature type="region of interest" description="Disordered" evidence="1">
    <location>
        <begin position="693"/>
        <end position="716"/>
    </location>
</feature>
<evidence type="ECO:0000313" key="5">
    <source>
        <dbReference type="WBParaSite" id="SPAL_0000933200.1"/>
    </source>
</evidence>
<keyword evidence="4" id="KW-1185">Reference proteome</keyword>
<keyword evidence="2" id="KW-1133">Transmembrane helix</keyword>
<sequence>MELPLWNIILIFLQLHQFFVSLYGNNDGYKCLENLGNLSRIEVGIGIYKNGSHPITNNRYYPHVENDSYKDYKYNGKTLEEVLNAKKVYIIEIDISKFDYGDFEDDKKIILMFCPTKYYQTINSSLISEYEKRSLFLRYDKPRTCSLKICEIGIYYRPYTYNTLDKILNSNEKDVFYVVINNKVREQDIKFGTYVYDNHRYPLIPCPYTNWIPNINLTKFIPSKYVMENGIQFPDEYNDRHVFVPVIPSSNDNITLYCGKIYQPNFKEINVGVKLKFGSQSTSYDKIETTRTGVKCLNEEINPINHYSFSYTPDNINYDGNSREIKKFNPEKDNIYSGQIIIVYEKATVRLTISDYTSNGELTDKFFDKQKKVEPMCNGIVSDKEATLHLKINGKIFNYNKTASGIKLVKISTELYENKILHVGCHAVVDDNSGKIYEDFYLKRYKFVLFKGKLSNFSSSNKLDKINISSTMNQKNIYGYYSCRMDKNKNSSKIKESEFVLLPEKQVIWTEPVTSISKTNNLFFCFNNYMEIGVLSVIRIELPTGSELNNLDNPSAFTANESLIIFDDYNDYGNGVMKLFCEYKAFNEPFILLKRKFKPEDVVLAESTTNGNLTRRSNSTINGNSNGTPNSTINGNSNVTPNGTINRKSNSTSNGGLSTALIVTIIAVSLIVITVIIAVAIIICLKLKNKKKKKGNDSFSSIDISNSNSESSLSSASKTTSQSVSNFLKTKNSRSKFKVPIVLGSLSDPSMSMSTSKSNALSKTPMSKVVSNERRASKTK</sequence>
<feature type="chain" id="PRO_5005895163" evidence="3">
    <location>
        <begin position="25"/>
        <end position="780"/>
    </location>
</feature>
<feature type="signal peptide" evidence="3">
    <location>
        <begin position="1"/>
        <end position="24"/>
    </location>
</feature>
<feature type="transmembrane region" description="Helical" evidence="2">
    <location>
        <begin position="660"/>
        <end position="685"/>
    </location>
</feature>
<feature type="compositionally biased region" description="Low complexity" evidence="1">
    <location>
        <begin position="617"/>
        <end position="638"/>
    </location>
</feature>
<evidence type="ECO:0000256" key="1">
    <source>
        <dbReference type="SAM" id="MobiDB-lite"/>
    </source>
</evidence>
<organism evidence="4 5">
    <name type="scientific">Strongyloides papillosus</name>
    <name type="common">Intestinal threadworm</name>
    <dbReference type="NCBI Taxonomy" id="174720"/>
    <lineage>
        <taxon>Eukaryota</taxon>
        <taxon>Metazoa</taxon>
        <taxon>Ecdysozoa</taxon>
        <taxon>Nematoda</taxon>
        <taxon>Chromadorea</taxon>
        <taxon>Rhabditida</taxon>
        <taxon>Tylenchina</taxon>
        <taxon>Panagrolaimomorpha</taxon>
        <taxon>Strongyloidoidea</taxon>
        <taxon>Strongyloididae</taxon>
        <taxon>Strongyloides</taxon>
    </lineage>
</organism>
<dbReference type="AlphaFoldDB" id="A0A0N5BU08"/>
<name>A0A0N5BU08_STREA</name>
<dbReference type="Proteomes" id="UP000046392">
    <property type="component" value="Unplaced"/>
</dbReference>
<feature type="region of interest" description="Disordered" evidence="1">
    <location>
        <begin position="745"/>
        <end position="780"/>
    </location>
</feature>